<organism evidence="1 2">
    <name type="scientific">Enterococcus gallinarum</name>
    <dbReference type="NCBI Taxonomy" id="1353"/>
    <lineage>
        <taxon>Bacteria</taxon>
        <taxon>Bacillati</taxon>
        <taxon>Bacillota</taxon>
        <taxon>Bacilli</taxon>
        <taxon>Lactobacillales</taxon>
        <taxon>Enterococcaceae</taxon>
        <taxon>Enterococcus</taxon>
    </lineage>
</organism>
<name>A0ABD4ZXK7_ENTGA</name>
<comment type="caution">
    <text evidence="1">The sequence shown here is derived from an EMBL/GenBank/DDBJ whole genome shotgun (WGS) entry which is preliminary data.</text>
</comment>
<gene>
    <name evidence="1" type="ORF">QRX88_17100</name>
</gene>
<accession>A0ABD4ZXK7</accession>
<sequence length="47" mass="5926">MGKKEKKYNPKPRNEFEKGLFKYFEKDYSLKKLDKKHFEIWKKENTK</sequence>
<proteinExistence type="predicted"/>
<evidence type="ECO:0000313" key="2">
    <source>
        <dbReference type="Proteomes" id="UP001241571"/>
    </source>
</evidence>
<protein>
    <submittedName>
        <fullName evidence="1">Uncharacterized protein</fullName>
    </submittedName>
</protein>
<dbReference type="AlphaFoldDB" id="A0ABD4ZXK7"/>
<reference evidence="1 2" key="1">
    <citation type="submission" date="2023-06" db="EMBL/GenBank/DDBJ databases">
        <title>Acute promotion of culturable opportunistic pathogens and persistent increase of antibiotic resistance following antibiotic exposure in mouse gut microbiota.</title>
        <authorList>
            <person name="Li L."/>
            <person name="Wang B."/>
            <person name="Sun Y."/>
            <person name="Wang M."/>
            <person name="Xu H."/>
        </authorList>
    </citation>
    <scope>NUCLEOTIDE SEQUENCE [LARGE SCALE GENOMIC DNA]</scope>
    <source>
        <strain evidence="1 2">CRI2_2</strain>
    </source>
</reference>
<dbReference type="EMBL" id="JASUBT010000018">
    <property type="protein sequence ID" value="MDL4937422.1"/>
    <property type="molecule type" value="Genomic_DNA"/>
</dbReference>
<evidence type="ECO:0000313" key="1">
    <source>
        <dbReference type="EMBL" id="MDL4937422.1"/>
    </source>
</evidence>
<dbReference type="Proteomes" id="UP001241571">
    <property type="component" value="Unassembled WGS sequence"/>
</dbReference>
<dbReference type="RefSeq" id="WP_167757196.1">
    <property type="nucleotide sequence ID" value="NZ_BSYC01000003.1"/>
</dbReference>